<organism evidence="4 5">
    <name type="scientific">Prymnesium parvum</name>
    <name type="common">Toxic golden alga</name>
    <dbReference type="NCBI Taxonomy" id="97485"/>
    <lineage>
        <taxon>Eukaryota</taxon>
        <taxon>Haptista</taxon>
        <taxon>Haptophyta</taxon>
        <taxon>Prymnesiophyceae</taxon>
        <taxon>Prymnesiales</taxon>
        <taxon>Prymnesiaceae</taxon>
        <taxon>Prymnesium</taxon>
    </lineage>
</organism>
<dbReference type="GO" id="GO:0009773">
    <property type="term" value="P:photosynthetic electron transport in photosystem I"/>
    <property type="evidence" value="ECO:0007669"/>
    <property type="project" value="InterPro"/>
</dbReference>
<comment type="caution">
    <text evidence="4">The sequence shown here is derived from an EMBL/GenBank/DDBJ whole genome shotgun (WGS) entry which is preliminary data.</text>
</comment>
<dbReference type="PANTHER" id="PTHR35709">
    <property type="entry name" value="PROTEIN PROTON GRADIENT REGULATION 5, CHLOROPLASTIC"/>
    <property type="match status" value="1"/>
</dbReference>
<dbReference type="Gene3D" id="1.10.238.10">
    <property type="entry name" value="EF-hand"/>
    <property type="match status" value="1"/>
</dbReference>
<evidence type="ECO:0000313" key="4">
    <source>
        <dbReference type="EMBL" id="KAL1510412.1"/>
    </source>
</evidence>
<dbReference type="SUPFAM" id="SSF47473">
    <property type="entry name" value="EF-hand"/>
    <property type="match status" value="1"/>
</dbReference>
<dbReference type="EMBL" id="JBGBPQ010000015">
    <property type="protein sequence ID" value="KAL1510412.1"/>
    <property type="molecule type" value="Genomic_DNA"/>
</dbReference>
<evidence type="ECO:0000313" key="5">
    <source>
        <dbReference type="Proteomes" id="UP001515480"/>
    </source>
</evidence>
<keyword evidence="5" id="KW-1185">Reference proteome</keyword>
<dbReference type="Pfam" id="PF13499">
    <property type="entry name" value="EF-hand_7"/>
    <property type="match status" value="1"/>
</dbReference>
<reference evidence="4 5" key="1">
    <citation type="journal article" date="2024" name="Science">
        <title>Giant polyketide synthase enzymes in the biosynthesis of giant marine polyether toxins.</title>
        <authorList>
            <person name="Fallon T.R."/>
            <person name="Shende V.V."/>
            <person name="Wierzbicki I.H."/>
            <person name="Pendleton A.L."/>
            <person name="Watervoot N.F."/>
            <person name="Auber R.P."/>
            <person name="Gonzalez D.J."/>
            <person name="Wisecaver J.H."/>
            <person name="Moore B.S."/>
        </authorList>
    </citation>
    <scope>NUCLEOTIDE SEQUENCE [LARGE SCALE GENOMIC DNA]</scope>
    <source>
        <strain evidence="4 5">12B1</strain>
    </source>
</reference>
<dbReference type="InterPro" id="IPR037497">
    <property type="entry name" value="PGR5"/>
</dbReference>
<dbReference type="PROSITE" id="PS50222">
    <property type="entry name" value="EF_HAND_2"/>
    <property type="match status" value="1"/>
</dbReference>
<dbReference type="AlphaFoldDB" id="A0AB34J2M8"/>
<dbReference type="GO" id="GO:0005509">
    <property type="term" value="F:calcium ion binding"/>
    <property type="evidence" value="ECO:0007669"/>
    <property type="project" value="InterPro"/>
</dbReference>
<dbReference type="CDD" id="cd00051">
    <property type="entry name" value="EFh"/>
    <property type="match status" value="1"/>
</dbReference>
<gene>
    <name evidence="4" type="ORF">AB1Y20_006720</name>
</gene>
<dbReference type="Proteomes" id="UP001515480">
    <property type="component" value="Unassembled WGS sequence"/>
</dbReference>
<dbReference type="PANTHER" id="PTHR35709:SF1">
    <property type="entry name" value="PROTEIN PROTON GRADIENT REGULATION 5, CHLOROPLASTIC"/>
    <property type="match status" value="1"/>
</dbReference>
<dbReference type="SMART" id="SM00054">
    <property type="entry name" value="EFh"/>
    <property type="match status" value="2"/>
</dbReference>
<keyword evidence="1" id="KW-0106">Calcium</keyword>
<feature type="domain" description="EF-hand" evidence="3">
    <location>
        <begin position="133"/>
        <end position="168"/>
    </location>
</feature>
<dbReference type="InterPro" id="IPR011992">
    <property type="entry name" value="EF-hand-dom_pair"/>
</dbReference>
<evidence type="ECO:0000256" key="2">
    <source>
        <dbReference type="SAM" id="MobiDB-lite"/>
    </source>
</evidence>
<evidence type="ECO:0000259" key="3">
    <source>
        <dbReference type="PROSITE" id="PS50222"/>
    </source>
</evidence>
<dbReference type="InterPro" id="IPR018247">
    <property type="entry name" value="EF_Hand_1_Ca_BS"/>
</dbReference>
<dbReference type="GO" id="GO:0009644">
    <property type="term" value="P:response to high light intensity"/>
    <property type="evidence" value="ECO:0007669"/>
    <property type="project" value="InterPro"/>
</dbReference>
<feature type="region of interest" description="Disordered" evidence="2">
    <location>
        <begin position="60"/>
        <end position="88"/>
    </location>
</feature>
<protein>
    <recommendedName>
        <fullName evidence="3">EF-hand domain-containing protein</fullName>
    </recommendedName>
</protein>
<sequence length="246" mass="26771">MLAAVVFSTLALQLRPVPRPPPGFAWSTLPEHGFSVAEVATEPMSAAPPAFVAATVGHATPTMSSAPTEEPKAKPTTPKASRRRPSSKGIFAPLVMGSKRVMGEKELNKLRADVIAQHTKVISSFVDTSESPFGQIVLRKMFEAADKDGNGTLDRNEILSALRAMGFDFIGDEQVDTIMSRADIDKNEVIDFEEFVRETPRTLRSSLVKLAKQNGHDLGFLVNAFSPMFCSFVHPFSTAVLFTCKC</sequence>
<proteinExistence type="predicted"/>
<dbReference type="InterPro" id="IPR002048">
    <property type="entry name" value="EF_hand_dom"/>
</dbReference>
<accession>A0AB34J2M8</accession>
<name>A0AB34J2M8_PRYPA</name>
<evidence type="ECO:0000256" key="1">
    <source>
        <dbReference type="ARBA" id="ARBA00022837"/>
    </source>
</evidence>
<dbReference type="PROSITE" id="PS00018">
    <property type="entry name" value="EF_HAND_1"/>
    <property type="match status" value="1"/>
</dbReference>